<dbReference type="EMBL" id="FNOM01000002">
    <property type="protein sequence ID" value="SDW43185.1"/>
    <property type="molecule type" value="Genomic_DNA"/>
</dbReference>
<keyword evidence="3" id="KW-1185">Reference proteome</keyword>
<dbReference type="Proteomes" id="UP000198539">
    <property type="component" value="Unassembled WGS sequence"/>
</dbReference>
<evidence type="ECO:0000313" key="2">
    <source>
        <dbReference type="EMBL" id="SDW43185.1"/>
    </source>
</evidence>
<dbReference type="NCBIfam" id="TIGR01444">
    <property type="entry name" value="fkbM_fam"/>
    <property type="match status" value="1"/>
</dbReference>
<organism evidence="2 3">
    <name type="scientific">Roseicitreum antarcticum</name>
    <dbReference type="NCBI Taxonomy" id="564137"/>
    <lineage>
        <taxon>Bacteria</taxon>
        <taxon>Pseudomonadati</taxon>
        <taxon>Pseudomonadota</taxon>
        <taxon>Alphaproteobacteria</taxon>
        <taxon>Rhodobacterales</taxon>
        <taxon>Paracoccaceae</taxon>
        <taxon>Roseicitreum</taxon>
    </lineage>
</organism>
<dbReference type="PANTHER" id="PTHR34203">
    <property type="entry name" value="METHYLTRANSFERASE, FKBM FAMILY PROTEIN"/>
    <property type="match status" value="1"/>
</dbReference>
<accession>A0A1H2THP4</accession>
<proteinExistence type="predicted"/>
<dbReference type="Gene3D" id="3.40.50.150">
    <property type="entry name" value="Vaccinia Virus protein VP39"/>
    <property type="match status" value="1"/>
</dbReference>
<evidence type="ECO:0000313" key="3">
    <source>
        <dbReference type="Proteomes" id="UP000198539"/>
    </source>
</evidence>
<dbReference type="RefSeq" id="WP_223814244.1">
    <property type="nucleotide sequence ID" value="NZ_CP061498.1"/>
</dbReference>
<dbReference type="AlphaFoldDB" id="A0A1H2THP4"/>
<dbReference type="SUPFAM" id="SSF53335">
    <property type="entry name" value="S-adenosyl-L-methionine-dependent methyltransferases"/>
    <property type="match status" value="1"/>
</dbReference>
<name>A0A1H2THP4_9RHOB</name>
<sequence>MSDAILAYMLSLQDWNDNLTIGTWLGFLRSVVIYHNPVNSAPIRRLYRNLLKEENLVFDIGAHVGTRARAMRAAGARVIALEPQAPFSTYLRWTLPRDIRLIEAAAGRSESIAQMAVSSRHPTVSSLKTGFVEAASATPGFEKVKWDMIQNVRVTTLDALIAEEGVPRYIKIDVEGFELDVLAGLSHPVEIISVEYLPGLPDLTIAVIDRLMELGQYRFNPVRGEEGDFLWDQWSDAETVKRWLRSLAAHEKSGDLYARLPDPT</sequence>
<dbReference type="Pfam" id="PF05050">
    <property type="entry name" value="Methyltransf_21"/>
    <property type="match status" value="1"/>
</dbReference>
<keyword evidence="2" id="KW-0808">Transferase</keyword>
<gene>
    <name evidence="2" type="ORF">SAMN04488238_10255</name>
</gene>
<dbReference type="GO" id="GO:0032259">
    <property type="term" value="P:methylation"/>
    <property type="evidence" value="ECO:0007669"/>
    <property type="project" value="UniProtKB-KW"/>
</dbReference>
<dbReference type="PANTHER" id="PTHR34203:SF15">
    <property type="entry name" value="SLL1173 PROTEIN"/>
    <property type="match status" value="1"/>
</dbReference>
<protein>
    <submittedName>
        <fullName evidence="2">Methyltransferase, FkbM family</fullName>
    </submittedName>
</protein>
<reference evidence="2 3" key="1">
    <citation type="submission" date="2016-10" db="EMBL/GenBank/DDBJ databases">
        <authorList>
            <person name="de Groot N.N."/>
        </authorList>
    </citation>
    <scope>NUCLEOTIDE SEQUENCE [LARGE SCALE GENOMIC DNA]</scope>
    <source>
        <strain evidence="2 3">CGMCC 1.8894</strain>
    </source>
</reference>
<dbReference type="InterPro" id="IPR052514">
    <property type="entry name" value="SAM-dependent_MTase"/>
</dbReference>
<keyword evidence="2" id="KW-0489">Methyltransferase</keyword>
<feature type="domain" description="Methyltransferase FkbM" evidence="1">
    <location>
        <begin position="59"/>
        <end position="196"/>
    </location>
</feature>
<dbReference type="GO" id="GO:0008168">
    <property type="term" value="F:methyltransferase activity"/>
    <property type="evidence" value="ECO:0007669"/>
    <property type="project" value="UniProtKB-KW"/>
</dbReference>
<dbReference type="InterPro" id="IPR006342">
    <property type="entry name" value="FkbM_mtfrase"/>
</dbReference>
<dbReference type="STRING" id="564137.SAMN04488238_10255"/>
<dbReference type="InterPro" id="IPR029063">
    <property type="entry name" value="SAM-dependent_MTases_sf"/>
</dbReference>
<evidence type="ECO:0000259" key="1">
    <source>
        <dbReference type="Pfam" id="PF05050"/>
    </source>
</evidence>